<evidence type="ECO:0000313" key="5">
    <source>
        <dbReference type="Proteomes" id="UP001190700"/>
    </source>
</evidence>
<protein>
    <recommendedName>
        <fullName evidence="3">Cyclin-like domain-containing protein</fullName>
    </recommendedName>
</protein>
<keyword evidence="5" id="KW-1185">Reference proteome</keyword>
<accession>A0AAE0F0H1</accession>
<proteinExistence type="inferred from homology"/>
<evidence type="ECO:0000313" key="4">
    <source>
        <dbReference type="EMBL" id="KAK3247536.1"/>
    </source>
</evidence>
<dbReference type="Proteomes" id="UP001190700">
    <property type="component" value="Unassembled WGS sequence"/>
</dbReference>
<dbReference type="SUPFAM" id="SSF47954">
    <property type="entry name" value="Cyclin-like"/>
    <property type="match status" value="2"/>
</dbReference>
<dbReference type="InterPro" id="IPR013763">
    <property type="entry name" value="Cyclin-like_dom"/>
</dbReference>
<dbReference type="PANTHER" id="PTHR10026">
    <property type="entry name" value="CYCLIN"/>
    <property type="match status" value="1"/>
</dbReference>
<dbReference type="AlphaFoldDB" id="A0AAE0F0H1"/>
<dbReference type="Pfam" id="PF21797">
    <property type="entry name" value="CycT2-like_C"/>
    <property type="match status" value="1"/>
</dbReference>
<dbReference type="GO" id="GO:0016538">
    <property type="term" value="F:cyclin-dependent protein serine/threonine kinase regulator activity"/>
    <property type="evidence" value="ECO:0007669"/>
    <property type="project" value="InterPro"/>
</dbReference>
<dbReference type="InterPro" id="IPR043198">
    <property type="entry name" value="Cyclin/Ssn8"/>
</dbReference>
<evidence type="ECO:0000256" key="1">
    <source>
        <dbReference type="RuleBase" id="RU000383"/>
    </source>
</evidence>
<dbReference type="EMBL" id="LGRX02028878">
    <property type="protein sequence ID" value="KAK3247536.1"/>
    <property type="molecule type" value="Genomic_DNA"/>
</dbReference>
<feature type="domain" description="Cyclin-like" evidence="3">
    <location>
        <begin position="37"/>
        <end position="147"/>
    </location>
</feature>
<comment type="similarity">
    <text evidence="1">Belongs to the cyclin family.</text>
</comment>
<organism evidence="4 5">
    <name type="scientific">Cymbomonas tetramitiformis</name>
    <dbReference type="NCBI Taxonomy" id="36881"/>
    <lineage>
        <taxon>Eukaryota</taxon>
        <taxon>Viridiplantae</taxon>
        <taxon>Chlorophyta</taxon>
        <taxon>Pyramimonadophyceae</taxon>
        <taxon>Pyramimonadales</taxon>
        <taxon>Pyramimonadaceae</taxon>
        <taxon>Cymbomonas</taxon>
    </lineage>
</organism>
<dbReference type="Gene3D" id="1.10.472.10">
    <property type="entry name" value="Cyclin-like"/>
    <property type="match status" value="2"/>
</dbReference>
<dbReference type="GO" id="GO:0006357">
    <property type="term" value="P:regulation of transcription by RNA polymerase II"/>
    <property type="evidence" value="ECO:0007669"/>
    <property type="project" value="InterPro"/>
</dbReference>
<dbReference type="InterPro" id="IPR006671">
    <property type="entry name" value="Cyclin_N"/>
</dbReference>
<dbReference type="Pfam" id="PF00134">
    <property type="entry name" value="Cyclin_N"/>
    <property type="match status" value="1"/>
</dbReference>
<keyword evidence="1" id="KW-0195">Cyclin</keyword>
<evidence type="ECO:0000259" key="3">
    <source>
        <dbReference type="SMART" id="SM00385"/>
    </source>
</evidence>
<evidence type="ECO:0000256" key="2">
    <source>
        <dbReference type="SAM" id="MobiDB-lite"/>
    </source>
</evidence>
<sequence length="471" mass="52456">MPSWQYRSKKELEETSPSLKLGITTDNEKKLRWQYCEFLKEAGNDLKVPQLTLATATVFCHRFFAHRAHSLKKGPVENDHMVIAAACLFLAGKVEETPKQLKDVIFVTYKLRRKRSSEREKLAIHHSKEMYEEEREKLLQAERRLLYTLGFEFEVEHPYKHLVEAVRNKFTFTEKSDPEKEKAEKTQIARMAWCFVNDSLRTSLCLQYEPKKIAVAAIFLAAKYQKVLLESCNSGSAWWEDCAVGRSDIEDITVQMLDLYTETQNAESKGAEKSAPFADQAGPQRQVDGAPSSSNEQGKPVVGVTNSAKQGSMPYAMKAEGAFPNGEVSQRLPPPAHVEEKYTPGPPSLDGSSMRPLRHDDARGEVGQMEGEPSMGSGYGHQEEAGKGPLSDRNGSGRAHSKESEDFRCRLGTDWNTLEIAITMKGTMTVGGVGTRKRTGEGAAEAGAGIQTEVGVDTQTLRERGHVMNHT</sequence>
<gene>
    <name evidence="4" type="ORF">CYMTET_42967</name>
</gene>
<dbReference type="SMART" id="SM00385">
    <property type="entry name" value="CYCLIN"/>
    <property type="match status" value="2"/>
</dbReference>
<comment type="caution">
    <text evidence="4">The sequence shown here is derived from an EMBL/GenBank/DDBJ whole genome shotgun (WGS) entry which is preliminary data.</text>
</comment>
<feature type="region of interest" description="Disordered" evidence="2">
    <location>
        <begin position="265"/>
        <end position="309"/>
    </location>
</feature>
<feature type="region of interest" description="Disordered" evidence="2">
    <location>
        <begin position="325"/>
        <end position="405"/>
    </location>
</feature>
<feature type="domain" description="Cyclin-like" evidence="3">
    <location>
        <begin position="160"/>
        <end position="261"/>
    </location>
</feature>
<name>A0AAE0F0H1_9CHLO</name>
<dbReference type="InterPro" id="IPR036915">
    <property type="entry name" value="Cyclin-like_sf"/>
</dbReference>
<reference evidence="4 5" key="1">
    <citation type="journal article" date="2015" name="Genome Biol. Evol.">
        <title>Comparative Genomics of a Bacterivorous Green Alga Reveals Evolutionary Causalities and Consequences of Phago-Mixotrophic Mode of Nutrition.</title>
        <authorList>
            <person name="Burns J.A."/>
            <person name="Paasch A."/>
            <person name="Narechania A."/>
            <person name="Kim E."/>
        </authorList>
    </citation>
    <scope>NUCLEOTIDE SEQUENCE [LARGE SCALE GENOMIC DNA]</scope>
    <source>
        <strain evidence="4 5">PLY_AMNH</strain>
    </source>
</reference>